<comment type="caution">
    <text evidence="3">The sequence shown here is derived from an EMBL/GenBank/DDBJ whole genome shotgun (WGS) entry which is preliminary data.</text>
</comment>
<accession>A0A316IB57</accession>
<dbReference type="Gene3D" id="3.40.630.190">
    <property type="entry name" value="LCP protein"/>
    <property type="match status" value="1"/>
</dbReference>
<dbReference type="Proteomes" id="UP000246005">
    <property type="component" value="Unassembled WGS sequence"/>
</dbReference>
<name>A0A316IB57_9PSEU</name>
<dbReference type="EMBL" id="QGHB01000002">
    <property type="protein sequence ID" value="PWK89584.1"/>
    <property type="molecule type" value="Genomic_DNA"/>
</dbReference>
<evidence type="ECO:0000313" key="4">
    <source>
        <dbReference type="EMBL" id="RAS60636.1"/>
    </source>
</evidence>
<gene>
    <name evidence="4" type="ORF">C8D87_11154</name>
    <name evidence="3" type="ORF">C8D88_102859</name>
</gene>
<dbReference type="InterPro" id="IPR050922">
    <property type="entry name" value="LytR/CpsA/Psr_CW_biosynth"/>
</dbReference>
<sequence length="322" mass="34339">MQIGVALVAFFVLVAVGFMWSVQNSLTSSVRTLPMDALDNLPSRPPQQIETATGRAPATLLLLGSDRRNGIDVGGGVTGQRADAIMLVRFSADRRRIDVLSIPRDAWVDIPGRGVGKINASFNEGAGPAVQTVEALTGIRVDHVIVIDFTGVRQLTTALGGVTVINEHGGVDPLTGMHFAAGPIVLSGDRALTFLRWRYNLPGGDFGRMAHHQALVGAVAVQLRRSIVVTNPVVLHDMVKIIGSHLTVDAQLTREKMSELMTDVLTVPKEGVRFYIAPSVGFGRGPVGESYVELDHAALRAACAAIRDDQPVSLPPTPITLP</sequence>
<dbReference type="AlphaFoldDB" id="A0A316IB57"/>
<evidence type="ECO:0000313" key="3">
    <source>
        <dbReference type="EMBL" id="PWK89584.1"/>
    </source>
</evidence>
<evidence type="ECO:0000313" key="5">
    <source>
        <dbReference type="Proteomes" id="UP000246005"/>
    </source>
</evidence>
<dbReference type="EMBL" id="QLTT01000011">
    <property type="protein sequence ID" value="RAS60636.1"/>
    <property type="molecule type" value="Genomic_DNA"/>
</dbReference>
<feature type="domain" description="Cell envelope-related transcriptional attenuator" evidence="2">
    <location>
        <begin position="81"/>
        <end position="223"/>
    </location>
</feature>
<proteinExistence type="inferred from homology"/>
<reference evidence="3 5" key="1">
    <citation type="submission" date="2018-05" db="EMBL/GenBank/DDBJ databases">
        <title>Genomic Encyclopedia of Type Strains, Phase IV (KMG-IV): sequencing the most valuable type-strain genomes for metagenomic binning, comparative biology and taxonomic classification.</title>
        <authorList>
            <person name="Goeker M."/>
        </authorList>
    </citation>
    <scope>NUCLEOTIDE SEQUENCE [LARGE SCALE GENOMIC DNA]</scope>
    <source>
        <strain evidence="4 6">DSM 45479</strain>
        <strain evidence="3 5">DSM 45480</strain>
    </source>
</reference>
<dbReference type="NCBIfam" id="TIGR00350">
    <property type="entry name" value="lytR_cpsA_psr"/>
    <property type="match status" value="1"/>
</dbReference>
<keyword evidence="6" id="KW-1185">Reference proteome</keyword>
<evidence type="ECO:0000313" key="6">
    <source>
        <dbReference type="Proteomes" id="UP000248714"/>
    </source>
</evidence>
<evidence type="ECO:0000256" key="1">
    <source>
        <dbReference type="ARBA" id="ARBA00006068"/>
    </source>
</evidence>
<dbReference type="Proteomes" id="UP000248714">
    <property type="component" value="Unassembled WGS sequence"/>
</dbReference>
<comment type="similarity">
    <text evidence="1">Belongs to the LytR/CpsA/Psr (LCP) family.</text>
</comment>
<organism evidence="3 5">
    <name type="scientific">Lentzea atacamensis</name>
    <dbReference type="NCBI Taxonomy" id="531938"/>
    <lineage>
        <taxon>Bacteria</taxon>
        <taxon>Bacillati</taxon>
        <taxon>Actinomycetota</taxon>
        <taxon>Actinomycetes</taxon>
        <taxon>Pseudonocardiales</taxon>
        <taxon>Pseudonocardiaceae</taxon>
        <taxon>Lentzea</taxon>
    </lineage>
</organism>
<dbReference type="Pfam" id="PF03816">
    <property type="entry name" value="LytR_cpsA_psr"/>
    <property type="match status" value="1"/>
</dbReference>
<dbReference type="PANTHER" id="PTHR33392">
    <property type="entry name" value="POLYISOPRENYL-TEICHOIC ACID--PEPTIDOGLYCAN TEICHOIC ACID TRANSFERASE TAGU"/>
    <property type="match status" value="1"/>
</dbReference>
<evidence type="ECO:0000259" key="2">
    <source>
        <dbReference type="Pfam" id="PF03816"/>
    </source>
</evidence>
<dbReference type="InterPro" id="IPR004474">
    <property type="entry name" value="LytR_CpsA_psr"/>
</dbReference>
<dbReference type="PANTHER" id="PTHR33392:SF6">
    <property type="entry name" value="POLYISOPRENYL-TEICHOIC ACID--PEPTIDOGLYCAN TEICHOIC ACID TRANSFERASE TAGU"/>
    <property type="match status" value="1"/>
</dbReference>
<protein>
    <submittedName>
        <fullName evidence="3">LytR family transcriptional attenuator</fullName>
    </submittedName>
</protein>